<dbReference type="NCBIfam" id="TIGR00254">
    <property type="entry name" value="GGDEF"/>
    <property type="match status" value="1"/>
</dbReference>
<evidence type="ECO:0000259" key="8">
    <source>
        <dbReference type="PROSITE" id="PS50887"/>
    </source>
</evidence>
<evidence type="ECO:0000256" key="3">
    <source>
        <dbReference type="ARBA" id="ARBA00022692"/>
    </source>
</evidence>
<reference evidence="9 10" key="1">
    <citation type="submission" date="2019-10" db="EMBL/GenBank/DDBJ databases">
        <authorList>
            <person name="Karimi E."/>
        </authorList>
    </citation>
    <scope>NUCLEOTIDE SEQUENCE [LARGE SCALE GENOMIC DNA]</scope>
    <source>
        <strain evidence="9">Exiguobacterium sp. 9Y</strain>
    </source>
</reference>
<dbReference type="InterPro" id="IPR043128">
    <property type="entry name" value="Rev_trsase/Diguanyl_cyclase"/>
</dbReference>
<dbReference type="SMART" id="SM00267">
    <property type="entry name" value="GGDEF"/>
    <property type="match status" value="1"/>
</dbReference>
<keyword evidence="10" id="KW-1185">Reference proteome</keyword>
<sequence length="532" mass="59386">MQKLSIRFDVLLATLIALLFFTVTLCLTFFISDRATDRLKEEVGMTLSATAYQLSDKLDHYMWSRAAEVNLLATLPTLKNSADVPVTRTTLEQLQQQIPDFSWIGLLDANGTVRASTDQILEGQSIQSRPVFQEATERPFIGDVHDAVLLAKLLPNPSNEPLQFVDISTPLFTDGRLTGVLAAHLSFAWAKEIEQSFKSSTKQIEGLEFFIVSENQRTVLLGPNEWRGKALPQNLVAPVESGYHVSEWSDGNVYLTGSTKSQGYKNYDGLGWTILVRQPSQIAFNDAILLKKFIFFAGLIASIVTATIGWFIAQLITKPLKKITLAAEQMQHDHSISIPSHKGIREITVLSVALRQLIAQLSDTEQQRTTYETLALIDPLTGLPNRNGLSNYLHAISLNETPEIYLYIDLDGFKAINDRFGHQTGDVLLTEVAERLSQMRRPNSMIARLGGDEFLIVLNDVVSFDLLDQYGTEIIAYLSDSYVIDQSTLQIGVSIGIATRRLNESVEQVIHRADIALYDSKKLGKGRLTFHR</sequence>
<dbReference type="Gene3D" id="3.30.70.270">
    <property type="match status" value="1"/>
</dbReference>
<dbReference type="Gene3D" id="6.10.340.10">
    <property type="match status" value="1"/>
</dbReference>
<evidence type="ECO:0000313" key="9">
    <source>
        <dbReference type="EMBL" id="VWX33234.1"/>
    </source>
</evidence>
<dbReference type="InterPro" id="IPR003660">
    <property type="entry name" value="HAMP_dom"/>
</dbReference>
<accession>A0A653I2S7</accession>
<name>A0A653I2S7_9BACL</name>
<dbReference type="PROSITE" id="PS50887">
    <property type="entry name" value="GGDEF"/>
    <property type="match status" value="1"/>
</dbReference>
<dbReference type="PROSITE" id="PS50885">
    <property type="entry name" value="HAMP"/>
    <property type="match status" value="1"/>
</dbReference>
<protein>
    <submittedName>
        <fullName evidence="9">Diguanylate cyclase</fullName>
    </submittedName>
</protein>
<dbReference type="CDD" id="cd12914">
    <property type="entry name" value="PDC1_DGC_like"/>
    <property type="match status" value="1"/>
</dbReference>
<evidence type="ECO:0000256" key="2">
    <source>
        <dbReference type="ARBA" id="ARBA00022475"/>
    </source>
</evidence>
<dbReference type="SUPFAM" id="SSF55073">
    <property type="entry name" value="Nucleotide cyclase"/>
    <property type="match status" value="1"/>
</dbReference>
<evidence type="ECO:0000256" key="6">
    <source>
        <dbReference type="SAM" id="Phobius"/>
    </source>
</evidence>
<dbReference type="GO" id="GO:0005886">
    <property type="term" value="C:plasma membrane"/>
    <property type="evidence" value="ECO:0007669"/>
    <property type="project" value="UniProtKB-SubCell"/>
</dbReference>
<dbReference type="AlphaFoldDB" id="A0A653I2S7"/>
<dbReference type="RefSeq" id="WP_159172712.1">
    <property type="nucleotide sequence ID" value="NZ_LR732308.1"/>
</dbReference>
<dbReference type="PANTHER" id="PTHR46663">
    <property type="entry name" value="DIGUANYLATE CYCLASE DGCT-RELATED"/>
    <property type="match status" value="1"/>
</dbReference>
<feature type="domain" description="HAMP" evidence="7">
    <location>
        <begin position="314"/>
        <end position="366"/>
    </location>
</feature>
<dbReference type="InterPro" id="IPR000160">
    <property type="entry name" value="GGDEF_dom"/>
</dbReference>
<evidence type="ECO:0000256" key="1">
    <source>
        <dbReference type="ARBA" id="ARBA00004651"/>
    </source>
</evidence>
<keyword evidence="4 6" id="KW-1133">Transmembrane helix</keyword>
<dbReference type="PANTHER" id="PTHR46663:SF2">
    <property type="entry name" value="GGDEF DOMAIN-CONTAINING PROTEIN"/>
    <property type="match status" value="1"/>
</dbReference>
<dbReference type="GO" id="GO:0007165">
    <property type="term" value="P:signal transduction"/>
    <property type="evidence" value="ECO:0007669"/>
    <property type="project" value="InterPro"/>
</dbReference>
<feature type="domain" description="GGDEF" evidence="8">
    <location>
        <begin position="401"/>
        <end position="532"/>
    </location>
</feature>
<evidence type="ECO:0000313" key="10">
    <source>
        <dbReference type="Proteomes" id="UP000439752"/>
    </source>
</evidence>
<feature type="transmembrane region" description="Helical" evidence="6">
    <location>
        <begin position="293"/>
        <end position="313"/>
    </location>
</feature>
<dbReference type="InterPro" id="IPR052163">
    <property type="entry name" value="DGC-Regulatory_Protein"/>
</dbReference>
<dbReference type="InterPro" id="IPR029787">
    <property type="entry name" value="Nucleotide_cyclase"/>
</dbReference>
<dbReference type="EMBL" id="CABWKQ010000003">
    <property type="protein sequence ID" value="VWX33234.1"/>
    <property type="molecule type" value="Genomic_DNA"/>
</dbReference>
<evidence type="ECO:0000256" key="5">
    <source>
        <dbReference type="ARBA" id="ARBA00023136"/>
    </source>
</evidence>
<keyword evidence="2" id="KW-1003">Cell membrane</keyword>
<dbReference type="Pfam" id="PF02743">
    <property type="entry name" value="dCache_1"/>
    <property type="match status" value="1"/>
</dbReference>
<dbReference type="CDD" id="cd01949">
    <property type="entry name" value="GGDEF"/>
    <property type="match status" value="1"/>
</dbReference>
<evidence type="ECO:0000256" key="4">
    <source>
        <dbReference type="ARBA" id="ARBA00022989"/>
    </source>
</evidence>
<proteinExistence type="predicted"/>
<dbReference type="Pfam" id="PF00672">
    <property type="entry name" value="HAMP"/>
    <property type="match status" value="1"/>
</dbReference>
<keyword evidence="3 6" id="KW-0812">Transmembrane</keyword>
<dbReference type="Pfam" id="PF00990">
    <property type="entry name" value="GGDEF"/>
    <property type="match status" value="1"/>
</dbReference>
<dbReference type="Proteomes" id="UP000439752">
    <property type="component" value="Unassembled WGS sequence"/>
</dbReference>
<keyword evidence="5 6" id="KW-0472">Membrane</keyword>
<organism evidence="9 10">
    <name type="scientific">Exiguobacterium oxidotolerans</name>
    <dbReference type="NCBI Taxonomy" id="223958"/>
    <lineage>
        <taxon>Bacteria</taxon>
        <taxon>Bacillati</taxon>
        <taxon>Bacillota</taxon>
        <taxon>Bacilli</taxon>
        <taxon>Bacillales</taxon>
        <taxon>Bacillales Family XII. Incertae Sedis</taxon>
        <taxon>Exiguobacterium</taxon>
    </lineage>
</organism>
<evidence type="ECO:0000259" key="7">
    <source>
        <dbReference type="PROSITE" id="PS50885"/>
    </source>
</evidence>
<dbReference type="Gene3D" id="3.30.450.20">
    <property type="entry name" value="PAS domain"/>
    <property type="match status" value="1"/>
</dbReference>
<dbReference type="InterPro" id="IPR033479">
    <property type="entry name" value="dCache_1"/>
</dbReference>
<comment type="subcellular location">
    <subcellularLocation>
        <location evidence="1">Cell membrane</location>
        <topology evidence="1">Multi-pass membrane protein</topology>
    </subcellularLocation>
</comment>
<gene>
    <name evidence="9" type="ORF">EXIGUO9Y_110041</name>
</gene>